<proteinExistence type="inferred from homology"/>
<dbReference type="GO" id="GO:0006351">
    <property type="term" value="P:DNA-templated transcription"/>
    <property type="evidence" value="ECO:0007669"/>
    <property type="project" value="TreeGrafter"/>
</dbReference>
<keyword evidence="4" id="KW-1185">Reference proteome</keyword>
<name>A0A6N6NQP0_9ACTN</name>
<evidence type="ECO:0000256" key="1">
    <source>
        <dbReference type="ARBA" id="ARBA00010562"/>
    </source>
</evidence>
<comment type="caution">
    <text evidence="3">The sequence shown here is derived from an EMBL/GenBank/DDBJ whole genome shotgun (WGS) entry which is preliminary data.</text>
</comment>
<dbReference type="EMBL" id="WAJR01000017">
    <property type="protein sequence ID" value="KAB1640172.1"/>
    <property type="molecule type" value="Genomic_DNA"/>
</dbReference>
<evidence type="ECO:0000256" key="2">
    <source>
        <dbReference type="ARBA" id="ARBA00022649"/>
    </source>
</evidence>
<keyword evidence="2" id="KW-1277">Toxin-antitoxin system</keyword>
<dbReference type="AlphaFoldDB" id="A0A6N6NQP0"/>
<organism evidence="3 4">
    <name type="scientific">Ellagibacter isourolithinifaciens</name>
    <dbReference type="NCBI Taxonomy" id="2137581"/>
    <lineage>
        <taxon>Bacteria</taxon>
        <taxon>Bacillati</taxon>
        <taxon>Actinomycetota</taxon>
        <taxon>Coriobacteriia</taxon>
        <taxon>Eggerthellales</taxon>
        <taxon>Eggerthellaceae</taxon>
        <taxon>Ellagibacter</taxon>
    </lineage>
</organism>
<gene>
    <name evidence="3" type="ORF">F8C90_07310</name>
</gene>
<dbReference type="Proteomes" id="UP000468668">
    <property type="component" value="Unassembled WGS sequence"/>
</dbReference>
<dbReference type="OrthoDB" id="9804867at2"/>
<dbReference type="NCBIfam" id="TIGR02384">
    <property type="entry name" value="RelB_DinJ"/>
    <property type="match status" value="1"/>
</dbReference>
<evidence type="ECO:0000313" key="4">
    <source>
        <dbReference type="Proteomes" id="UP000468668"/>
    </source>
</evidence>
<evidence type="ECO:0000313" key="3">
    <source>
        <dbReference type="EMBL" id="KAB1640172.1"/>
    </source>
</evidence>
<accession>A0A6N6NQP0</accession>
<dbReference type="Pfam" id="PF04221">
    <property type="entry name" value="RelB"/>
    <property type="match status" value="1"/>
</dbReference>
<dbReference type="Gene3D" id="1.10.1220.10">
    <property type="entry name" value="Met repressor-like"/>
    <property type="match status" value="1"/>
</dbReference>
<dbReference type="GO" id="GO:0006355">
    <property type="term" value="P:regulation of DNA-templated transcription"/>
    <property type="evidence" value="ECO:0007669"/>
    <property type="project" value="InterPro"/>
</dbReference>
<dbReference type="InterPro" id="IPR007337">
    <property type="entry name" value="RelB/DinJ"/>
</dbReference>
<reference evidence="3 4" key="1">
    <citation type="submission" date="2019-09" db="EMBL/GenBank/DDBJ databases">
        <title>Whole genome shotgun sequencing (WGS) of Ellagibacter isourolithinifaciens DSM 104140(T) and Adlercreutzia muris DSM 29508(T).</title>
        <authorList>
            <person name="Stoll D.A."/>
            <person name="Danylec N."/>
            <person name="Huch M."/>
        </authorList>
    </citation>
    <scope>NUCLEOTIDE SEQUENCE [LARGE SCALE GENOMIC DNA]</scope>
    <source>
        <strain evidence="3 4">DSM 104140</strain>
    </source>
</reference>
<sequence>MGVFMASSTLTIRIDEDLKRDASEVADYYGLDLSSVTRAFYKQMVNTRRIPLTFAPEEPNAESLEAIREGDAFLSSGKEGRYDNGADLIAAAMR</sequence>
<protein>
    <submittedName>
        <fullName evidence="3">Type II toxin-antitoxin system RelB/DinJ family antitoxin</fullName>
    </submittedName>
</protein>
<dbReference type="PANTHER" id="PTHR38781">
    <property type="entry name" value="ANTITOXIN DINJ-RELATED"/>
    <property type="match status" value="1"/>
</dbReference>
<comment type="similarity">
    <text evidence="1">Belongs to the RelB/DinJ antitoxin family.</text>
</comment>
<dbReference type="PANTHER" id="PTHR38781:SF1">
    <property type="entry name" value="ANTITOXIN DINJ-RELATED"/>
    <property type="match status" value="1"/>
</dbReference>
<dbReference type="InterPro" id="IPR013321">
    <property type="entry name" value="Arc_rbn_hlx_hlx"/>
</dbReference>